<keyword evidence="1" id="KW-0472">Membrane</keyword>
<gene>
    <name evidence="2" type="ORF">BOTBODRAFT_401096</name>
</gene>
<sequence>MYYIASGAFLVIFLLLISIAHYCYPRDSVVHFLSGLFLVIVGLYPFPRPVLTAITDTRRGDRKHYSGPRPYVAFDLVSAALGVVCIVTQGDFYASLVIL</sequence>
<proteinExistence type="predicted"/>
<organism evidence="2 3">
    <name type="scientific">Botryobasidium botryosum (strain FD-172 SS1)</name>
    <dbReference type="NCBI Taxonomy" id="930990"/>
    <lineage>
        <taxon>Eukaryota</taxon>
        <taxon>Fungi</taxon>
        <taxon>Dikarya</taxon>
        <taxon>Basidiomycota</taxon>
        <taxon>Agaricomycotina</taxon>
        <taxon>Agaricomycetes</taxon>
        <taxon>Cantharellales</taxon>
        <taxon>Botryobasidiaceae</taxon>
        <taxon>Botryobasidium</taxon>
    </lineage>
</organism>
<reference evidence="3" key="1">
    <citation type="journal article" date="2014" name="Proc. Natl. Acad. Sci. U.S.A.">
        <title>Extensive sampling of basidiomycete genomes demonstrates inadequacy of the white-rot/brown-rot paradigm for wood decay fungi.</title>
        <authorList>
            <person name="Riley R."/>
            <person name="Salamov A.A."/>
            <person name="Brown D.W."/>
            <person name="Nagy L.G."/>
            <person name="Floudas D."/>
            <person name="Held B.W."/>
            <person name="Levasseur A."/>
            <person name="Lombard V."/>
            <person name="Morin E."/>
            <person name="Otillar R."/>
            <person name="Lindquist E.A."/>
            <person name="Sun H."/>
            <person name="LaButti K.M."/>
            <person name="Schmutz J."/>
            <person name="Jabbour D."/>
            <person name="Luo H."/>
            <person name="Baker S.E."/>
            <person name="Pisabarro A.G."/>
            <person name="Walton J.D."/>
            <person name="Blanchette R.A."/>
            <person name="Henrissat B."/>
            <person name="Martin F."/>
            <person name="Cullen D."/>
            <person name="Hibbett D.S."/>
            <person name="Grigoriev I.V."/>
        </authorList>
    </citation>
    <scope>NUCLEOTIDE SEQUENCE [LARGE SCALE GENOMIC DNA]</scope>
    <source>
        <strain evidence="3">FD-172 SS1</strain>
    </source>
</reference>
<feature type="transmembrane region" description="Helical" evidence="1">
    <location>
        <begin position="30"/>
        <end position="51"/>
    </location>
</feature>
<evidence type="ECO:0000313" key="3">
    <source>
        <dbReference type="Proteomes" id="UP000027195"/>
    </source>
</evidence>
<accession>A0A067MB80</accession>
<dbReference type="Proteomes" id="UP000027195">
    <property type="component" value="Unassembled WGS sequence"/>
</dbReference>
<dbReference type="InParanoid" id="A0A067MB80"/>
<keyword evidence="1" id="KW-1133">Transmembrane helix</keyword>
<evidence type="ECO:0000256" key="1">
    <source>
        <dbReference type="SAM" id="Phobius"/>
    </source>
</evidence>
<keyword evidence="3" id="KW-1185">Reference proteome</keyword>
<evidence type="ECO:0000313" key="2">
    <source>
        <dbReference type="EMBL" id="KDQ13033.1"/>
    </source>
</evidence>
<dbReference type="AlphaFoldDB" id="A0A067MB80"/>
<dbReference type="EMBL" id="KL198046">
    <property type="protein sequence ID" value="KDQ13033.1"/>
    <property type="molecule type" value="Genomic_DNA"/>
</dbReference>
<protein>
    <submittedName>
        <fullName evidence="2">Uncharacterized protein</fullName>
    </submittedName>
</protein>
<dbReference type="HOGENOM" id="CLU_2320017_0_0_1"/>
<keyword evidence="1" id="KW-0812">Transmembrane</keyword>
<name>A0A067MB80_BOTB1</name>
<feature type="transmembrane region" description="Helical" evidence="1">
    <location>
        <begin position="72"/>
        <end position="94"/>
    </location>
</feature>